<organism evidence="1 2">
    <name type="scientific">Pelagerythrobacter marensis</name>
    <dbReference type="NCBI Taxonomy" id="543877"/>
    <lineage>
        <taxon>Bacteria</taxon>
        <taxon>Pseudomonadati</taxon>
        <taxon>Pseudomonadota</taxon>
        <taxon>Alphaproteobacteria</taxon>
        <taxon>Sphingomonadales</taxon>
        <taxon>Erythrobacteraceae</taxon>
        <taxon>Pelagerythrobacter</taxon>
    </lineage>
</organism>
<gene>
    <name evidence="1" type="ORF">V5F89_11955</name>
</gene>
<evidence type="ECO:0000313" key="1">
    <source>
        <dbReference type="EMBL" id="WWA46963.1"/>
    </source>
</evidence>
<protein>
    <submittedName>
        <fullName evidence="1">Uncharacterized protein</fullName>
    </submittedName>
</protein>
<proteinExistence type="predicted"/>
<dbReference type="EMBL" id="CP144918">
    <property type="protein sequence ID" value="WWA46963.1"/>
    <property type="molecule type" value="Genomic_DNA"/>
</dbReference>
<keyword evidence="2" id="KW-1185">Reference proteome</keyword>
<name>A0ABZ2D1N7_9SPHN</name>
<sequence length="112" mass="12971">MKRDFRYSDIPIRSAVIAWQPAFLPRFADSARVSEVAVLREGDRRERQFGMIHGACWCDWAEQSVEELIDTLDWLKGVMVSEHGIAPHRIKAAFANIPEYRQRQTRQGRASL</sequence>
<dbReference type="RefSeq" id="WP_338445855.1">
    <property type="nucleotide sequence ID" value="NZ_CP144918.1"/>
</dbReference>
<dbReference type="Proteomes" id="UP001335183">
    <property type="component" value="Chromosome"/>
</dbReference>
<reference evidence="1 2" key="1">
    <citation type="submission" date="2024-02" db="EMBL/GenBank/DDBJ databases">
        <title>The whole genome sequence of five bacterial samples isolated from Abu Dhabi Sabkha-shore region.</title>
        <authorList>
            <person name="Sudalaimuthuasari N."/>
            <person name="Sarfraz B."/>
            <person name="Tuyisabe J.D."/>
            <person name="Mugisha Ntwali L.D.M."/>
            <person name="Ali A.I.A.A."/>
            <person name="Almansoori S.Z.A."/>
            <person name="Alajami H.S.A."/>
            <person name="Almeqbaali A.A.S."/>
            <person name="Kundu B."/>
            <person name="Saeed E.E."/>
            <person name="Sukumarinath V."/>
            <person name="Mishra A.K."/>
            <person name="Hazzouri K.M."/>
            <person name="Almaskari R."/>
            <person name="Sharma A.K."/>
            <person name="Amiri K.M.A."/>
        </authorList>
    </citation>
    <scope>NUCLEOTIDE SEQUENCE [LARGE SCALE GENOMIC DNA]</scope>
    <source>
        <strain evidence="2">kcgeb_sd</strain>
    </source>
</reference>
<accession>A0ABZ2D1N7</accession>
<evidence type="ECO:0000313" key="2">
    <source>
        <dbReference type="Proteomes" id="UP001335183"/>
    </source>
</evidence>